<reference evidence="1" key="1">
    <citation type="submission" date="2020-08" db="EMBL/GenBank/DDBJ databases">
        <title>Multicomponent nature underlies the extraordinary mechanical properties of spider dragline silk.</title>
        <authorList>
            <person name="Kono N."/>
            <person name="Nakamura H."/>
            <person name="Mori M."/>
            <person name="Yoshida Y."/>
            <person name="Ohtoshi R."/>
            <person name="Malay A.D."/>
            <person name="Moran D.A.P."/>
            <person name="Tomita M."/>
            <person name="Numata K."/>
            <person name="Arakawa K."/>
        </authorList>
    </citation>
    <scope>NUCLEOTIDE SEQUENCE</scope>
</reference>
<keyword evidence="2" id="KW-1185">Reference proteome</keyword>
<proteinExistence type="predicted"/>
<evidence type="ECO:0000313" key="1">
    <source>
        <dbReference type="EMBL" id="GFU05405.1"/>
    </source>
</evidence>
<sequence length="84" mass="9507">MTFCPSIVKKDLLVTLEATSMVYSQPEMKPDISAWLCPAAFHRPIAPLTNCRHLRSDLFNATSPSLRMTVCLPRVRRNKMDISS</sequence>
<evidence type="ECO:0000313" key="2">
    <source>
        <dbReference type="Proteomes" id="UP000887013"/>
    </source>
</evidence>
<comment type="caution">
    <text evidence="1">The sequence shown here is derived from an EMBL/GenBank/DDBJ whole genome shotgun (WGS) entry which is preliminary data.</text>
</comment>
<protein>
    <submittedName>
        <fullName evidence="1">Uncharacterized protein</fullName>
    </submittedName>
</protein>
<name>A0A8X6Q403_NEPPI</name>
<organism evidence="1 2">
    <name type="scientific">Nephila pilipes</name>
    <name type="common">Giant wood spider</name>
    <name type="synonym">Nephila maculata</name>
    <dbReference type="NCBI Taxonomy" id="299642"/>
    <lineage>
        <taxon>Eukaryota</taxon>
        <taxon>Metazoa</taxon>
        <taxon>Ecdysozoa</taxon>
        <taxon>Arthropoda</taxon>
        <taxon>Chelicerata</taxon>
        <taxon>Arachnida</taxon>
        <taxon>Araneae</taxon>
        <taxon>Araneomorphae</taxon>
        <taxon>Entelegynae</taxon>
        <taxon>Araneoidea</taxon>
        <taxon>Nephilidae</taxon>
        <taxon>Nephila</taxon>
    </lineage>
</organism>
<gene>
    <name evidence="1" type="ORF">NPIL_65021</name>
</gene>
<accession>A0A8X6Q403</accession>
<dbReference type="Proteomes" id="UP000887013">
    <property type="component" value="Unassembled WGS sequence"/>
</dbReference>
<dbReference type="EMBL" id="BMAW01123903">
    <property type="protein sequence ID" value="GFU05405.1"/>
    <property type="molecule type" value="Genomic_DNA"/>
</dbReference>
<dbReference type="AlphaFoldDB" id="A0A8X6Q403"/>